<evidence type="ECO:0000313" key="3">
    <source>
        <dbReference type="EMBL" id="MBO1806480.1"/>
    </source>
</evidence>
<dbReference type="GO" id="GO:0016020">
    <property type="term" value="C:membrane"/>
    <property type="evidence" value="ECO:0007669"/>
    <property type="project" value="TreeGrafter"/>
</dbReference>
<dbReference type="Proteomes" id="UP000664398">
    <property type="component" value="Unassembled WGS sequence"/>
</dbReference>
<feature type="transmembrane region" description="Helical" evidence="1">
    <location>
        <begin position="260"/>
        <end position="282"/>
    </location>
</feature>
<keyword evidence="1" id="KW-0812">Transmembrane</keyword>
<dbReference type="GO" id="GO:0000271">
    <property type="term" value="P:polysaccharide biosynthetic process"/>
    <property type="evidence" value="ECO:0007669"/>
    <property type="project" value="TreeGrafter"/>
</dbReference>
<reference evidence="3" key="1">
    <citation type="submission" date="2021-03" db="EMBL/GenBank/DDBJ databases">
        <title>Leucobacter chromiisoli sp. nov., isolated from chromium-containing soil of chemical plant.</title>
        <authorList>
            <person name="Xu Z."/>
        </authorList>
    </citation>
    <scope>NUCLEOTIDE SEQUENCE</scope>
    <source>
        <strain evidence="3">A2</strain>
    </source>
</reference>
<feature type="transmembrane region" description="Helical" evidence="1">
    <location>
        <begin position="51"/>
        <end position="69"/>
    </location>
</feature>
<feature type="transmembrane region" description="Helical" evidence="1">
    <location>
        <begin position="22"/>
        <end position="39"/>
    </location>
</feature>
<keyword evidence="3" id="KW-0808">Transferase</keyword>
<feature type="transmembrane region" description="Helical" evidence="1">
    <location>
        <begin position="175"/>
        <end position="193"/>
    </location>
</feature>
<dbReference type="EMBL" id="JAGDYL010000036">
    <property type="protein sequence ID" value="MBO1806480.1"/>
    <property type="molecule type" value="Genomic_DNA"/>
</dbReference>
<feature type="transmembrane region" description="Helical" evidence="1">
    <location>
        <begin position="302"/>
        <end position="321"/>
    </location>
</feature>
<dbReference type="PANTHER" id="PTHR23028:SF53">
    <property type="entry name" value="ACYL_TRANSF_3 DOMAIN-CONTAINING PROTEIN"/>
    <property type="match status" value="1"/>
</dbReference>
<feature type="transmembrane region" description="Helical" evidence="1">
    <location>
        <begin position="114"/>
        <end position="134"/>
    </location>
</feature>
<proteinExistence type="predicted"/>
<feature type="transmembrane region" description="Helical" evidence="1">
    <location>
        <begin position="235"/>
        <end position="254"/>
    </location>
</feature>
<name>A0A939RV34_9MICO</name>
<dbReference type="PANTHER" id="PTHR23028">
    <property type="entry name" value="ACETYLTRANSFERASE"/>
    <property type="match status" value="1"/>
</dbReference>
<dbReference type="GO" id="GO:0016747">
    <property type="term" value="F:acyltransferase activity, transferring groups other than amino-acyl groups"/>
    <property type="evidence" value="ECO:0007669"/>
    <property type="project" value="InterPro"/>
</dbReference>
<evidence type="ECO:0000259" key="2">
    <source>
        <dbReference type="Pfam" id="PF01757"/>
    </source>
</evidence>
<gene>
    <name evidence="3" type="ORF">J4H91_14335</name>
</gene>
<comment type="caution">
    <text evidence="3">The sequence shown here is derived from an EMBL/GenBank/DDBJ whole genome shotgun (WGS) entry which is preliminary data.</text>
</comment>
<evidence type="ECO:0000313" key="4">
    <source>
        <dbReference type="Proteomes" id="UP000664398"/>
    </source>
</evidence>
<dbReference type="Pfam" id="PF01757">
    <property type="entry name" value="Acyl_transf_3"/>
    <property type="match status" value="1"/>
</dbReference>
<keyword evidence="1" id="KW-0472">Membrane</keyword>
<keyword evidence="3" id="KW-0012">Acyltransferase</keyword>
<feature type="transmembrane region" description="Helical" evidence="1">
    <location>
        <begin position="333"/>
        <end position="355"/>
    </location>
</feature>
<dbReference type="AlphaFoldDB" id="A0A939RV34"/>
<keyword evidence="1" id="KW-1133">Transmembrane helix</keyword>
<feature type="domain" description="Acyltransferase 3" evidence="2">
    <location>
        <begin position="19"/>
        <end position="353"/>
    </location>
</feature>
<dbReference type="InterPro" id="IPR002656">
    <property type="entry name" value="Acyl_transf_3_dom"/>
</dbReference>
<keyword evidence="4" id="KW-1185">Reference proteome</keyword>
<protein>
    <submittedName>
        <fullName evidence="3">Acyltransferase</fullName>
    </submittedName>
</protein>
<evidence type="ECO:0000256" key="1">
    <source>
        <dbReference type="SAM" id="Phobius"/>
    </source>
</evidence>
<feature type="transmembrane region" description="Helical" evidence="1">
    <location>
        <begin position="199"/>
        <end position="223"/>
    </location>
</feature>
<sequence>MNPRSAAILAERTPRLDVLTGLRWWAAFMVFLYHMRVFAPLPGKINLLFNQGYFGVTFFFVLSGFVLTWSMRPQVPTSTFYWRRFARIWPAHMVALLVAIPVFYTFAPIPEGSFLKPFDLGILLLSVVVLQAWWANPVILFSGNPAAWTLSVEALFYAIHPWVSRILLPLTKRGALLFSLAAIAWAFAYRLGMTLWPESWLAAVPVPVTRVPEFLLGMGLAWAVRSGWRPRLHPFVGVAAIGAALVVIMGSEFFSGIRPLGVLAGFGNEIFTVATGLAILVFSLNTLRGRRSIFETKLQVRLGTWSFAFYLVHATAIYLALRVFGPQAPSWSNIGWNLALLAVDILLAWLLYRLIEHPVEGRMRRWKDARDKTRAERGAGRGAAAA</sequence>
<dbReference type="RefSeq" id="WP_208046936.1">
    <property type="nucleotide sequence ID" value="NZ_JAGDYL010000036.1"/>
</dbReference>
<organism evidence="3 4">
    <name type="scientific">Leucobacter ruminantium</name>
    <dbReference type="NCBI Taxonomy" id="1289170"/>
    <lineage>
        <taxon>Bacteria</taxon>
        <taxon>Bacillati</taxon>
        <taxon>Actinomycetota</taxon>
        <taxon>Actinomycetes</taxon>
        <taxon>Micrococcales</taxon>
        <taxon>Microbacteriaceae</taxon>
        <taxon>Leucobacter</taxon>
    </lineage>
</organism>
<dbReference type="InterPro" id="IPR050879">
    <property type="entry name" value="Acyltransferase_3"/>
</dbReference>
<feature type="transmembrane region" description="Helical" evidence="1">
    <location>
        <begin position="89"/>
        <end position="107"/>
    </location>
</feature>
<accession>A0A939RV34</accession>